<evidence type="ECO:0000256" key="1">
    <source>
        <dbReference type="SAM" id="MobiDB-lite"/>
    </source>
</evidence>
<dbReference type="EMBL" id="JMQI01000028">
    <property type="protein sequence ID" value="KDN21266.1"/>
    <property type="molecule type" value="Genomic_DNA"/>
</dbReference>
<feature type="region of interest" description="Disordered" evidence="1">
    <location>
        <begin position="1"/>
        <end position="36"/>
    </location>
</feature>
<name>A0A066U1F4_9PSEU</name>
<reference evidence="2 3" key="1">
    <citation type="submission" date="2014-05" db="EMBL/GenBank/DDBJ databases">
        <title>Draft genome sequence of Amycolatopsis rifamycinica DSM 46095.</title>
        <authorList>
            <person name="Lal R."/>
            <person name="Saxena A."/>
            <person name="Kumari R."/>
            <person name="Mukherjee U."/>
            <person name="Singh P."/>
            <person name="Sangwan N."/>
            <person name="Mahato N.K."/>
        </authorList>
    </citation>
    <scope>NUCLEOTIDE SEQUENCE [LARGE SCALE GENOMIC DNA]</scope>
    <source>
        <strain evidence="2 3">DSM 46095</strain>
    </source>
</reference>
<dbReference type="AlphaFoldDB" id="A0A066U1F4"/>
<gene>
    <name evidence="2" type="ORF">DV20_15355</name>
</gene>
<evidence type="ECO:0000313" key="3">
    <source>
        <dbReference type="Proteomes" id="UP000027345"/>
    </source>
</evidence>
<evidence type="ECO:0000313" key="2">
    <source>
        <dbReference type="EMBL" id="KDN21266.1"/>
    </source>
</evidence>
<organism evidence="2 3">
    <name type="scientific">Amycolatopsis rifamycinica</name>
    <dbReference type="NCBI Taxonomy" id="287986"/>
    <lineage>
        <taxon>Bacteria</taxon>
        <taxon>Bacillati</taxon>
        <taxon>Actinomycetota</taxon>
        <taxon>Actinomycetes</taxon>
        <taxon>Pseudonocardiales</taxon>
        <taxon>Pseudonocardiaceae</taxon>
        <taxon>Amycolatopsis</taxon>
    </lineage>
</organism>
<protein>
    <submittedName>
        <fullName evidence="2">Uncharacterized protein</fullName>
    </submittedName>
</protein>
<sequence length="219" mass="23656">MRRLRAGGEQQGPQVVLQPYPALAEPEAGQPAQVRHHRVRQGREIAVGETAEAHAGGLQPGDPRGDVVDLPERPGEPVARTEFADAGQGDARLGERADLDQLDRIGSAVAGTVAFRLGEQAFRVVDADRLGRDPDVPGELFDEGNETALDRLADLADTRGDVEELSELLDEGSGRAGELLTRRAVAAKDLLELQRIADAGHEPAAEELERLLSARREWF</sequence>
<dbReference type="eggNOG" id="ENOG50330HT">
    <property type="taxonomic scope" value="Bacteria"/>
</dbReference>
<accession>A0A066U1F4</accession>
<comment type="caution">
    <text evidence="2">The sequence shown here is derived from an EMBL/GenBank/DDBJ whole genome shotgun (WGS) entry which is preliminary data.</text>
</comment>
<keyword evidence="3" id="KW-1185">Reference proteome</keyword>
<dbReference type="Proteomes" id="UP000027345">
    <property type="component" value="Unassembled WGS sequence"/>
</dbReference>
<proteinExistence type="predicted"/>